<feature type="domain" description="Rhodanese" evidence="4">
    <location>
        <begin position="5"/>
        <end position="66"/>
    </location>
</feature>
<dbReference type="InterPro" id="IPR020904">
    <property type="entry name" value="Sc_DH/Rdtase_CS"/>
</dbReference>
<dbReference type="FunFam" id="3.40.50.720:FF:000084">
    <property type="entry name" value="Short-chain dehydrogenase reductase"/>
    <property type="match status" value="1"/>
</dbReference>
<dbReference type="CDD" id="cd05233">
    <property type="entry name" value="SDR_c"/>
    <property type="match status" value="1"/>
</dbReference>
<reference evidence="5" key="2">
    <citation type="submission" date="2020-09" db="EMBL/GenBank/DDBJ databases">
        <authorList>
            <person name="Sun Q."/>
            <person name="Zhou Y."/>
        </authorList>
    </citation>
    <scope>NUCLEOTIDE SEQUENCE</scope>
    <source>
        <strain evidence="5">CGMCC 1.12919</strain>
    </source>
</reference>
<dbReference type="InterPro" id="IPR052178">
    <property type="entry name" value="Sec_Metab_Biosynth_SDR"/>
</dbReference>
<proteinExistence type="inferred from homology"/>
<dbReference type="Pfam" id="PF13561">
    <property type="entry name" value="adh_short_C2"/>
    <property type="match status" value="1"/>
</dbReference>
<dbReference type="Gene3D" id="3.40.50.720">
    <property type="entry name" value="NAD(P)-binding Rossmann-like Domain"/>
    <property type="match status" value="1"/>
</dbReference>
<dbReference type="PROSITE" id="PS00380">
    <property type="entry name" value="RHODANESE_1"/>
    <property type="match status" value="1"/>
</dbReference>
<organism evidence="5 6">
    <name type="scientific">Chelatococcus reniformis</name>
    <dbReference type="NCBI Taxonomy" id="1494448"/>
    <lineage>
        <taxon>Bacteria</taxon>
        <taxon>Pseudomonadati</taxon>
        <taxon>Pseudomonadota</taxon>
        <taxon>Alphaproteobacteria</taxon>
        <taxon>Hyphomicrobiales</taxon>
        <taxon>Chelatococcaceae</taxon>
        <taxon>Chelatococcus</taxon>
    </lineage>
</organism>
<dbReference type="Pfam" id="PF00581">
    <property type="entry name" value="Rhodanese"/>
    <property type="match status" value="1"/>
</dbReference>
<gene>
    <name evidence="5" type="ORF">GCM10010994_10140</name>
</gene>
<dbReference type="Gene3D" id="3.40.250.10">
    <property type="entry name" value="Rhodanese-like domain"/>
    <property type="match status" value="1"/>
</dbReference>
<dbReference type="InterPro" id="IPR001763">
    <property type="entry name" value="Rhodanese-like_dom"/>
</dbReference>
<comment type="similarity">
    <text evidence="1">Belongs to the short-chain dehydrogenases/reductases (SDR) family.</text>
</comment>
<reference evidence="5" key="1">
    <citation type="journal article" date="2014" name="Int. J. Syst. Evol. Microbiol.">
        <title>Complete genome sequence of Corynebacterium casei LMG S-19264T (=DSM 44701T), isolated from a smear-ripened cheese.</title>
        <authorList>
            <consortium name="US DOE Joint Genome Institute (JGI-PGF)"/>
            <person name="Walter F."/>
            <person name="Albersmeier A."/>
            <person name="Kalinowski J."/>
            <person name="Ruckert C."/>
        </authorList>
    </citation>
    <scope>NUCLEOTIDE SEQUENCE</scope>
    <source>
        <strain evidence="5">CGMCC 1.12919</strain>
    </source>
</reference>
<dbReference type="EMBL" id="BMGG01000002">
    <property type="protein sequence ID" value="GGC53010.1"/>
    <property type="molecule type" value="Genomic_DNA"/>
</dbReference>
<dbReference type="GO" id="GO:0004792">
    <property type="term" value="F:thiosulfate-cyanide sulfurtransferase activity"/>
    <property type="evidence" value="ECO:0007669"/>
    <property type="project" value="InterPro"/>
</dbReference>
<accession>A0A916U044</accession>
<dbReference type="InterPro" id="IPR036873">
    <property type="entry name" value="Rhodanese-like_dom_sf"/>
</dbReference>
<dbReference type="SUPFAM" id="SSF51735">
    <property type="entry name" value="NAD(P)-binding Rossmann-fold domains"/>
    <property type="match status" value="1"/>
</dbReference>
<name>A0A916U044_9HYPH</name>
<evidence type="ECO:0000256" key="3">
    <source>
        <dbReference type="ARBA" id="ARBA00023002"/>
    </source>
</evidence>
<dbReference type="PROSITE" id="PS50206">
    <property type="entry name" value="RHODANESE_3"/>
    <property type="match status" value="1"/>
</dbReference>
<dbReference type="PANTHER" id="PTHR43618:SF8">
    <property type="entry name" value="7ALPHA-HYDROXYSTEROID DEHYDROGENASE"/>
    <property type="match status" value="1"/>
</dbReference>
<keyword evidence="6" id="KW-1185">Reference proteome</keyword>
<evidence type="ECO:0000256" key="1">
    <source>
        <dbReference type="ARBA" id="ARBA00006484"/>
    </source>
</evidence>
<dbReference type="PRINTS" id="PR00081">
    <property type="entry name" value="GDHRDH"/>
</dbReference>
<dbReference type="PANTHER" id="PTHR43618">
    <property type="entry name" value="7-ALPHA-HYDROXYSTEROID DEHYDROGENASE"/>
    <property type="match status" value="1"/>
</dbReference>
<keyword evidence="2" id="KW-0521">NADP</keyword>
<dbReference type="InterPro" id="IPR036291">
    <property type="entry name" value="NAD(P)-bd_dom_sf"/>
</dbReference>
<dbReference type="Proteomes" id="UP000637002">
    <property type="component" value="Unassembled WGS sequence"/>
</dbReference>
<dbReference type="PROSITE" id="PS00061">
    <property type="entry name" value="ADH_SHORT"/>
    <property type="match status" value="1"/>
</dbReference>
<keyword evidence="3" id="KW-0560">Oxidoreductase</keyword>
<evidence type="ECO:0000313" key="6">
    <source>
        <dbReference type="Proteomes" id="UP000637002"/>
    </source>
</evidence>
<evidence type="ECO:0000313" key="5">
    <source>
        <dbReference type="EMBL" id="GGC53010.1"/>
    </source>
</evidence>
<dbReference type="InterPro" id="IPR002347">
    <property type="entry name" value="SDR_fam"/>
</dbReference>
<protein>
    <recommendedName>
        <fullName evidence="4">Rhodanese domain-containing protein</fullName>
    </recommendedName>
</protein>
<evidence type="ECO:0000256" key="2">
    <source>
        <dbReference type="ARBA" id="ARBA00022857"/>
    </source>
</evidence>
<sequence length="379" mass="38731">MAQGTLVDTRPPAAYGTGHIPGAKTVPIGGLVDGDGLLLPAAELRQRLADSRVALDGPIAAYCGGGRGVGLLHPGPRHARHRRDPLPGLVVGLDHRSAAADLDLIHHDAGLIMTIQDIFSVRGKRAIVTGGASGIGLAIAEGLAENGAHVAIIDRDEASLAEQNRALRERGLTIQALKADVADADAIGEAVAGAVQKQGGLDIIFANAGVTGGYGPISGQGGRGRLESLDLGLWQRTLDINLTGVVHTLRAAVPALKAAKAGKIIVTASIAGLRANAAIGYPYTASKTALVGLIKELALELAEFNIQVNGLAPGPFKTNINDRRFHDPVDAAIETATVPQRRLGEPAEIKGLAILLASGASSFITGTVIPIDGGKTAGS</sequence>
<dbReference type="GO" id="GO:0016491">
    <property type="term" value="F:oxidoreductase activity"/>
    <property type="evidence" value="ECO:0007669"/>
    <property type="project" value="UniProtKB-KW"/>
</dbReference>
<dbReference type="PRINTS" id="PR00080">
    <property type="entry name" value="SDRFAMILY"/>
</dbReference>
<dbReference type="InterPro" id="IPR001307">
    <property type="entry name" value="Thiosulphate_STrfase_CS"/>
</dbReference>
<dbReference type="AlphaFoldDB" id="A0A916U044"/>
<comment type="caution">
    <text evidence="5">The sequence shown here is derived from an EMBL/GenBank/DDBJ whole genome shotgun (WGS) entry which is preliminary data.</text>
</comment>
<dbReference type="SUPFAM" id="SSF52821">
    <property type="entry name" value="Rhodanese/Cell cycle control phosphatase"/>
    <property type="match status" value="1"/>
</dbReference>
<evidence type="ECO:0000259" key="4">
    <source>
        <dbReference type="PROSITE" id="PS50206"/>
    </source>
</evidence>